<organism evidence="1 2">
    <name type="scientific">Trapa incisa</name>
    <dbReference type="NCBI Taxonomy" id="236973"/>
    <lineage>
        <taxon>Eukaryota</taxon>
        <taxon>Viridiplantae</taxon>
        <taxon>Streptophyta</taxon>
        <taxon>Embryophyta</taxon>
        <taxon>Tracheophyta</taxon>
        <taxon>Spermatophyta</taxon>
        <taxon>Magnoliopsida</taxon>
        <taxon>eudicotyledons</taxon>
        <taxon>Gunneridae</taxon>
        <taxon>Pentapetalae</taxon>
        <taxon>rosids</taxon>
        <taxon>malvids</taxon>
        <taxon>Myrtales</taxon>
        <taxon>Lythraceae</taxon>
        <taxon>Trapa</taxon>
    </lineage>
</organism>
<evidence type="ECO:0000313" key="1">
    <source>
        <dbReference type="EMBL" id="KAK4754394.1"/>
    </source>
</evidence>
<reference evidence="1 2" key="1">
    <citation type="journal article" date="2023" name="Hortic Res">
        <title>Pangenome of water caltrop reveals structural variations and asymmetric subgenome divergence after allopolyploidization.</title>
        <authorList>
            <person name="Zhang X."/>
            <person name="Chen Y."/>
            <person name="Wang L."/>
            <person name="Yuan Y."/>
            <person name="Fang M."/>
            <person name="Shi L."/>
            <person name="Lu R."/>
            <person name="Comes H.P."/>
            <person name="Ma Y."/>
            <person name="Chen Y."/>
            <person name="Huang G."/>
            <person name="Zhou Y."/>
            <person name="Zheng Z."/>
            <person name="Qiu Y."/>
        </authorList>
    </citation>
    <scope>NUCLEOTIDE SEQUENCE [LARGE SCALE GENOMIC DNA]</scope>
    <source>
        <tissue evidence="1">Roots</tissue>
    </source>
</reference>
<dbReference type="AlphaFoldDB" id="A0AAN7JWU5"/>
<sequence length="119" mass="13479">MSINRQSSYGSPFAYSKLAKEDIEEAIHRRAQFLIYKTMEKADCIGSRRSRPCLTLMKVRLSKVKMKIGKRLKSLRKRILSTISMAGASTCGNMTRQMKACKRLFGAEMPLIPGFPAPY</sequence>
<keyword evidence="2" id="KW-1185">Reference proteome</keyword>
<gene>
    <name evidence="1" type="ORF">SAY87_002498</name>
</gene>
<dbReference type="PANTHER" id="PTHR35687:SF1">
    <property type="entry name" value="OS07G0516700 PROTEIN"/>
    <property type="match status" value="1"/>
</dbReference>
<dbReference type="PANTHER" id="PTHR35687">
    <property type="entry name" value="OS07G0516700 PROTEIN"/>
    <property type="match status" value="1"/>
</dbReference>
<dbReference type="EMBL" id="JAXIOK010000015">
    <property type="protein sequence ID" value="KAK4754394.1"/>
    <property type="molecule type" value="Genomic_DNA"/>
</dbReference>
<name>A0AAN7JWU5_9MYRT</name>
<dbReference type="Proteomes" id="UP001345219">
    <property type="component" value="Chromosome 2"/>
</dbReference>
<proteinExistence type="predicted"/>
<comment type="caution">
    <text evidence="1">The sequence shown here is derived from an EMBL/GenBank/DDBJ whole genome shotgun (WGS) entry which is preliminary data.</text>
</comment>
<protein>
    <submittedName>
        <fullName evidence="1">Uncharacterized protein</fullName>
    </submittedName>
</protein>
<accession>A0AAN7JWU5</accession>
<evidence type="ECO:0000313" key="2">
    <source>
        <dbReference type="Proteomes" id="UP001345219"/>
    </source>
</evidence>